<dbReference type="PANTHER" id="PTHR31901:SF48">
    <property type="entry name" value="INDOLE-3-ACETIC ACID-AMIDO SYNTHETASE GH3.10"/>
    <property type="match status" value="1"/>
</dbReference>
<dbReference type="AlphaFoldDB" id="A0A498HZS6"/>
<gene>
    <name evidence="2" type="ORF">DVH24_029372</name>
</gene>
<dbReference type="STRING" id="3750.A0A498HZS6"/>
<proteinExistence type="predicted"/>
<evidence type="ECO:0000313" key="3">
    <source>
        <dbReference type="Proteomes" id="UP000290289"/>
    </source>
</evidence>
<reference evidence="2 3" key="1">
    <citation type="submission" date="2018-10" db="EMBL/GenBank/DDBJ databases">
        <title>A high-quality apple genome assembly.</title>
        <authorList>
            <person name="Hu J."/>
        </authorList>
    </citation>
    <scope>NUCLEOTIDE SEQUENCE [LARGE SCALE GENOMIC DNA]</scope>
    <source>
        <strain evidence="3">cv. HFTH1</strain>
        <tissue evidence="2">Young leaf</tissue>
    </source>
</reference>
<keyword evidence="3" id="KW-1185">Reference proteome</keyword>
<sequence length="135" mass="14907">MNGGGSGELVVISSFMKKIGPFSSSSSLIIGKTLSIATVNLDKNTEKEEKLKREIEIDASFLDHGYVVSRRSNLIGPLELRIVKNGTFKKILEHFIRNGSAMSQFKTPSCTSNKELLSILSFCTVKRVYNTAYAK</sequence>
<dbReference type="PANTHER" id="PTHR31901">
    <property type="entry name" value="GH3 DOMAIN-CONTAINING PROTEIN"/>
    <property type="match status" value="1"/>
</dbReference>
<comment type="caution">
    <text evidence="2">The sequence shown here is derived from an EMBL/GenBank/DDBJ whole genome shotgun (WGS) entry which is preliminary data.</text>
</comment>
<evidence type="ECO:0000313" key="2">
    <source>
        <dbReference type="EMBL" id="RXH74651.1"/>
    </source>
</evidence>
<dbReference type="InterPro" id="IPR055378">
    <property type="entry name" value="GH3_C"/>
</dbReference>
<feature type="domain" description="GH3 C-terminal" evidence="1">
    <location>
        <begin position="51"/>
        <end position="115"/>
    </location>
</feature>
<dbReference type="Pfam" id="PF23572">
    <property type="entry name" value="GH3_C"/>
    <property type="match status" value="1"/>
</dbReference>
<accession>A0A498HZS6</accession>
<dbReference type="EMBL" id="RDQH01000341">
    <property type="protein sequence ID" value="RXH74651.1"/>
    <property type="molecule type" value="Genomic_DNA"/>
</dbReference>
<organism evidence="2 3">
    <name type="scientific">Malus domestica</name>
    <name type="common">Apple</name>
    <name type="synonym">Pyrus malus</name>
    <dbReference type="NCBI Taxonomy" id="3750"/>
    <lineage>
        <taxon>Eukaryota</taxon>
        <taxon>Viridiplantae</taxon>
        <taxon>Streptophyta</taxon>
        <taxon>Embryophyta</taxon>
        <taxon>Tracheophyta</taxon>
        <taxon>Spermatophyta</taxon>
        <taxon>Magnoliopsida</taxon>
        <taxon>eudicotyledons</taxon>
        <taxon>Gunneridae</taxon>
        <taxon>Pentapetalae</taxon>
        <taxon>rosids</taxon>
        <taxon>fabids</taxon>
        <taxon>Rosales</taxon>
        <taxon>Rosaceae</taxon>
        <taxon>Amygdaloideae</taxon>
        <taxon>Maleae</taxon>
        <taxon>Malus</taxon>
    </lineage>
</organism>
<dbReference type="GO" id="GO:0016881">
    <property type="term" value="F:acid-amino acid ligase activity"/>
    <property type="evidence" value="ECO:0007669"/>
    <property type="project" value="TreeGrafter"/>
</dbReference>
<dbReference type="InterPro" id="IPR004993">
    <property type="entry name" value="GH3"/>
</dbReference>
<evidence type="ECO:0000259" key="1">
    <source>
        <dbReference type="Pfam" id="PF23572"/>
    </source>
</evidence>
<protein>
    <recommendedName>
        <fullName evidence="1">GH3 C-terminal domain-containing protein</fullName>
    </recommendedName>
</protein>
<dbReference type="Proteomes" id="UP000290289">
    <property type="component" value="Chromosome 15"/>
</dbReference>
<dbReference type="GO" id="GO:0005737">
    <property type="term" value="C:cytoplasm"/>
    <property type="evidence" value="ECO:0007669"/>
    <property type="project" value="TreeGrafter"/>
</dbReference>
<name>A0A498HZS6_MALDO</name>